<accession>A0A2P2M4N0</accession>
<dbReference type="AlphaFoldDB" id="A0A2P2M4N0"/>
<name>A0A2P2M4N0_RHIMU</name>
<reference evidence="1" key="1">
    <citation type="submission" date="2018-02" db="EMBL/GenBank/DDBJ databases">
        <title>Rhizophora mucronata_Transcriptome.</title>
        <authorList>
            <person name="Meera S.P."/>
            <person name="Sreeshan A."/>
            <person name="Augustine A."/>
        </authorList>
    </citation>
    <scope>NUCLEOTIDE SEQUENCE</scope>
    <source>
        <tissue evidence="1">Leaf</tissue>
    </source>
</reference>
<evidence type="ECO:0000313" key="1">
    <source>
        <dbReference type="EMBL" id="MBX25174.1"/>
    </source>
</evidence>
<organism evidence="1">
    <name type="scientific">Rhizophora mucronata</name>
    <name type="common">Asiatic mangrove</name>
    <dbReference type="NCBI Taxonomy" id="61149"/>
    <lineage>
        <taxon>Eukaryota</taxon>
        <taxon>Viridiplantae</taxon>
        <taxon>Streptophyta</taxon>
        <taxon>Embryophyta</taxon>
        <taxon>Tracheophyta</taxon>
        <taxon>Spermatophyta</taxon>
        <taxon>Magnoliopsida</taxon>
        <taxon>eudicotyledons</taxon>
        <taxon>Gunneridae</taxon>
        <taxon>Pentapetalae</taxon>
        <taxon>rosids</taxon>
        <taxon>fabids</taxon>
        <taxon>Malpighiales</taxon>
        <taxon>Rhizophoraceae</taxon>
        <taxon>Rhizophora</taxon>
    </lineage>
</organism>
<dbReference type="EMBL" id="GGEC01044690">
    <property type="protein sequence ID" value="MBX25174.1"/>
    <property type="molecule type" value="Transcribed_RNA"/>
</dbReference>
<sequence>MYGHIIKGLNLYRYTSKTQYNFGLKG</sequence>
<protein>
    <submittedName>
        <fullName evidence="1">Uncharacterized protein</fullName>
    </submittedName>
</protein>
<proteinExistence type="predicted"/>